<evidence type="ECO:0000313" key="2">
    <source>
        <dbReference type="EMBL" id="MBB4651743.1"/>
    </source>
</evidence>
<feature type="signal peptide" evidence="1">
    <location>
        <begin position="1"/>
        <end position="22"/>
    </location>
</feature>
<reference evidence="2 3" key="1">
    <citation type="submission" date="2020-08" db="EMBL/GenBank/DDBJ databases">
        <title>Genomic Encyclopedia of Type Strains, Phase IV (KMG-IV): sequencing the most valuable type-strain genomes for metagenomic binning, comparative biology and taxonomic classification.</title>
        <authorList>
            <person name="Goeker M."/>
        </authorList>
    </citation>
    <scope>NUCLEOTIDE SEQUENCE [LARGE SCALE GENOMIC DNA]</scope>
    <source>
        <strain evidence="2 3">DSM 7050</strain>
    </source>
</reference>
<keyword evidence="3" id="KW-1185">Reference proteome</keyword>
<dbReference type="EMBL" id="JACHOT010000004">
    <property type="protein sequence ID" value="MBB4651743.1"/>
    <property type="molecule type" value="Genomic_DNA"/>
</dbReference>
<accession>A0ABR6L4Q0</accession>
<protein>
    <submittedName>
        <fullName evidence="2">Uncharacterized protein</fullName>
    </submittedName>
</protein>
<evidence type="ECO:0000256" key="1">
    <source>
        <dbReference type="SAM" id="SignalP"/>
    </source>
</evidence>
<name>A0ABR6L4Q0_9HYPH</name>
<gene>
    <name evidence="2" type="ORF">GGQ99_003510</name>
</gene>
<organism evidence="2 3">
    <name type="scientific">Aminobacter niigataensis</name>
    <dbReference type="NCBI Taxonomy" id="83265"/>
    <lineage>
        <taxon>Bacteria</taxon>
        <taxon>Pseudomonadati</taxon>
        <taxon>Pseudomonadota</taxon>
        <taxon>Alphaproteobacteria</taxon>
        <taxon>Hyphomicrobiales</taxon>
        <taxon>Phyllobacteriaceae</taxon>
        <taxon>Aminobacter</taxon>
    </lineage>
</organism>
<sequence length="142" mass="14102">MRHSLAIAVLLASTALATPAFAGGAASTEARSVDTSTTASTGAKADLGTVLSAIQASRNTATAIQAMTTVGAVNIVKLSPTGDDKQALDKAVGDNQADITGVQAAIMANKALKTKLDAETVDTSAIVAASIEADGSVTVFVR</sequence>
<dbReference type="Proteomes" id="UP000539538">
    <property type="component" value="Unassembled WGS sequence"/>
</dbReference>
<comment type="caution">
    <text evidence="2">The sequence shown here is derived from an EMBL/GenBank/DDBJ whole genome shotgun (WGS) entry which is preliminary data.</text>
</comment>
<keyword evidence="1" id="KW-0732">Signal</keyword>
<evidence type="ECO:0000313" key="3">
    <source>
        <dbReference type="Proteomes" id="UP000539538"/>
    </source>
</evidence>
<dbReference type="RefSeq" id="WP_183263465.1">
    <property type="nucleotide sequence ID" value="NZ_BAAAVZ010000022.1"/>
</dbReference>
<feature type="chain" id="PRO_5045484597" evidence="1">
    <location>
        <begin position="23"/>
        <end position="142"/>
    </location>
</feature>
<proteinExistence type="predicted"/>